<keyword evidence="2" id="KW-1185">Reference proteome</keyword>
<dbReference type="AlphaFoldDB" id="A0A7W5ZSC9"/>
<organism evidence="1 2">
    <name type="scientific">Runella defluvii</name>
    <dbReference type="NCBI Taxonomy" id="370973"/>
    <lineage>
        <taxon>Bacteria</taxon>
        <taxon>Pseudomonadati</taxon>
        <taxon>Bacteroidota</taxon>
        <taxon>Cytophagia</taxon>
        <taxon>Cytophagales</taxon>
        <taxon>Spirosomataceae</taxon>
        <taxon>Runella</taxon>
    </lineage>
</organism>
<accession>A0A7W5ZSC9</accession>
<gene>
    <name evidence="1" type="ORF">FHS57_006259</name>
</gene>
<evidence type="ECO:0008006" key="3">
    <source>
        <dbReference type="Google" id="ProtNLM"/>
    </source>
</evidence>
<dbReference type="Proteomes" id="UP000541352">
    <property type="component" value="Unassembled WGS sequence"/>
</dbReference>
<dbReference type="EMBL" id="JACIBY010000029">
    <property type="protein sequence ID" value="MBB3842228.1"/>
    <property type="molecule type" value="Genomic_DNA"/>
</dbReference>
<evidence type="ECO:0000313" key="2">
    <source>
        <dbReference type="Proteomes" id="UP000541352"/>
    </source>
</evidence>
<name>A0A7W5ZSC9_9BACT</name>
<sequence>MEWISMAEKPLQQEDAFEVIGFHQDWIDADFNPNGTRVGFIGGDDTFISARWSDYQDCYTEDDEIMPTHYMFIPPNPNQKRLEQWQNSQD</sequence>
<reference evidence="1 2" key="1">
    <citation type="submission" date="2020-08" db="EMBL/GenBank/DDBJ databases">
        <title>Genomic Encyclopedia of Type Strains, Phase IV (KMG-IV): sequencing the most valuable type-strain genomes for metagenomic binning, comparative biology and taxonomic classification.</title>
        <authorList>
            <person name="Goeker M."/>
        </authorList>
    </citation>
    <scope>NUCLEOTIDE SEQUENCE [LARGE SCALE GENOMIC DNA]</scope>
    <source>
        <strain evidence="1 2">DSM 17976</strain>
    </source>
</reference>
<protein>
    <recommendedName>
        <fullName evidence="3">DUF551 domain-containing protein</fullName>
    </recommendedName>
</protein>
<proteinExistence type="predicted"/>
<comment type="caution">
    <text evidence="1">The sequence shown here is derived from an EMBL/GenBank/DDBJ whole genome shotgun (WGS) entry which is preliminary data.</text>
</comment>
<evidence type="ECO:0000313" key="1">
    <source>
        <dbReference type="EMBL" id="MBB3842228.1"/>
    </source>
</evidence>
<dbReference type="RefSeq" id="WP_183980448.1">
    <property type="nucleotide sequence ID" value="NZ_JACIBY010000029.1"/>
</dbReference>